<dbReference type="GO" id="GO:0030150">
    <property type="term" value="P:protein import into mitochondrial matrix"/>
    <property type="evidence" value="ECO:0007669"/>
    <property type="project" value="TreeGrafter"/>
</dbReference>
<keyword evidence="2" id="KW-0812">Transmembrane</keyword>
<evidence type="ECO:0000256" key="4">
    <source>
        <dbReference type="ARBA" id="ARBA00022803"/>
    </source>
</evidence>
<feature type="repeat" description="TPR" evidence="8">
    <location>
        <begin position="542"/>
        <end position="575"/>
    </location>
</feature>
<evidence type="ECO:0000256" key="2">
    <source>
        <dbReference type="ARBA" id="ARBA00022692"/>
    </source>
</evidence>
<dbReference type="AlphaFoldDB" id="A0A2W2BSH0"/>
<dbReference type="PROSITE" id="PS50005">
    <property type="entry name" value="TPR"/>
    <property type="match status" value="4"/>
</dbReference>
<evidence type="ECO:0000256" key="6">
    <source>
        <dbReference type="ARBA" id="ARBA00023136"/>
    </source>
</evidence>
<evidence type="ECO:0000256" key="8">
    <source>
        <dbReference type="PROSITE-ProRule" id="PRU00339"/>
    </source>
</evidence>
<feature type="repeat" description="TPR" evidence="8">
    <location>
        <begin position="929"/>
        <end position="962"/>
    </location>
</feature>
<evidence type="ECO:0000313" key="10">
    <source>
        <dbReference type="Proteomes" id="UP000248795"/>
    </source>
</evidence>
<comment type="caution">
    <text evidence="9">The sequence shown here is derived from an EMBL/GenBank/DDBJ whole genome shotgun (WGS) entry which is preliminary data.</text>
</comment>
<organism evidence="9 10">
    <name type="scientific">Aestuariivirga litoralis</name>
    <dbReference type="NCBI Taxonomy" id="2650924"/>
    <lineage>
        <taxon>Bacteria</taxon>
        <taxon>Pseudomonadati</taxon>
        <taxon>Pseudomonadota</taxon>
        <taxon>Alphaproteobacteria</taxon>
        <taxon>Hyphomicrobiales</taxon>
        <taxon>Aestuariivirgaceae</taxon>
        <taxon>Aestuariivirga</taxon>
    </lineage>
</organism>
<dbReference type="GO" id="GO:0016020">
    <property type="term" value="C:membrane"/>
    <property type="evidence" value="ECO:0007669"/>
    <property type="project" value="UniProtKB-SubCell"/>
</dbReference>
<dbReference type="Proteomes" id="UP000248795">
    <property type="component" value="Unassembled WGS sequence"/>
</dbReference>
<gene>
    <name evidence="9" type="ORF">DK847_14560</name>
</gene>
<feature type="repeat" description="TPR" evidence="8">
    <location>
        <begin position="895"/>
        <end position="928"/>
    </location>
</feature>
<dbReference type="InterPro" id="IPR019734">
    <property type="entry name" value="TPR_rpt"/>
</dbReference>
<evidence type="ECO:0000256" key="5">
    <source>
        <dbReference type="ARBA" id="ARBA00022989"/>
    </source>
</evidence>
<feature type="repeat" description="TPR" evidence="8">
    <location>
        <begin position="861"/>
        <end position="894"/>
    </location>
</feature>
<evidence type="ECO:0000256" key="3">
    <source>
        <dbReference type="ARBA" id="ARBA00022737"/>
    </source>
</evidence>
<dbReference type="InterPro" id="IPR011990">
    <property type="entry name" value="TPR-like_helical_dom_sf"/>
</dbReference>
<evidence type="ECO:0000313" key="9">
    <source>
        <dbReference type="EMBL" id="PZF76396.1"/>
    </source>
</evidence>
<evidence type="ECO:0000256" key="1">
    <source>
        <dbReference type="ARBA" id="ARBA00004167"/>
    </source>
</evidence>
<dbReference type="GO" id="GO:0008320">
    <property type="term" value="F:protein transmembrane transporter activity"/>
    <property type="evidence" value="ECO:0007669"/>
    <property type="project" value="TreeGrafter"/>
</dbReference>
<dbReference type="SMART" id="SM00028">
    <property type="entry name" value="TPR"/>
    <property type="match status" value="7"/>
</dbReference>
<comment type="similarity">
    <text evidence="7">Belongs to the Tom70 family.</text>
</comment>
<keyword evidence="3" id="KW-0677">Repeat</keyword>
<dbReference type="GO" id="GO:0030943">
    <property type="term" value="F:mitochondrion targeting sequence binding"/>
    <property type="evidence" value="ECO:0007669"/>
    <property type="project" value="TreeGrafter"/>
</dbReference>
<dbReference type="Gene3D" id="1.25.40.10">
    <property type="entry name" value="Tetratricopeptide repeat domain"/>
    <property type="match status" value="2"/>
</dbReference>
<dbReference type="SUPFAM" id="SSF48452">
    <property type="entry name" value="TPR-like"/>
    <property type="match status" value="2"/>
</dbReference>
<sequence length="993" mass="111418">MTTMNKPIDVTVSSWSLGLHSPAVRRPKRPPVLRHADFEDKYDFHTVFYDCFWSADGKSLKLIGPALMNLEADLKLRFFAMPGGEELKPVPVSRVFISEITLRAPRKLQCLRIESAAGTAYVVPQPNLSSLFAGRRVLMTLSQNNELEWIRDWIIFHQRLHGCDAALVYDNNSTFYDVSELKGCLAAIPGITGVALNWPYRYGPFDGRLPLTYDLWEGHFCQFGMLEHARYRFLASARSCLNLDIDELVTCPGGKSIFKLTEASPRGHLKFSGKWVEAHRSSGTDSAKKPLHRDFWHRKAERTQGCENKYAVVPSRIPDTAQFAVHDIFGYPDSKLPEGIEIRHFKALNTNWSVDRPGRLKDRTAGDATDKDLAEDKPLAALLKKAFAGVDGEMPPPPTLDKETAVYQTRQRSGHLLRHNRLAAADKVARQAIAAAPKWPALRLHHAAILDKQSEAAAADAARKDAQRLQDAEGITHFERGRYLLHTGDWAGSARLLHRAIRMSPRFAPAYLALARLFWASGRHRVAESVLKRGLRKAPPSPHLHQAMAELLSSTGRRNEALQQADKALALDPRNDNLHLLRSRLLRESGRPGDATKAADAAIALLSDPALHLSQINDAIDRPFDINYPSPDRSIAQLERIRCLLQNNDLKAADAQSLAMLDEYPNQPYPHEARFLVLATRGQNAAARRQLNEALRLARRNVDQWPAQTLGRYKERDWYEGRLMYLWYLLHVAERPDEAADILRLGLKLYPESHYTAVRLSDTLSAGGPSPEMKALVAESLRKFPREPRFWNEHARILEAEGDKAGAIAAFRHAIGLGLRQSWIMSHLAYLLIDTPNRTPAQLAEAKDLLSQALALDDRSALSHYRMGEVLWAEGNRTQALASLRRAAELAPDTAWLWSHLGGVLVETRDFAEALLALQHAEKLQPDDMLTQFRLGRLAEEKGDVDEALARIARALAVDPAPAWVWRHYANLLDRSGRKAEAEKAFESAEGRA</sequence>
<keyword evidence="5" id="KW-1133">Transmembrane helix</keyword>
<keyword evidence="6" id="KW-0472">Membrane</keyword>
<dbReference type="Pfam" id="PF13432">
    <property type="entry name" value="TPR_16"/>
    <property type="match status" value="3"/>
</dbReference>
<keyword evidence="4 8" id="KW-0802">TPR repeat</keyword>
<comment type="subcellular location">
    <subcellularLocation>
        <location evidence="1">Membrane</location>
        <topology evidence="1">Single-pass membrane protein</topology>
    </subcellularLocation>
</comment>
<dbReference type="Pfam" id="PF14559">
    <property type="entry name" value="TPR_19"/>
    <property type="match status" value="1"/>
</dbReference>
<proteinExistence type="inferred from homology"/>
<keyword evidence="10" id="KW-1185">Reference proteome</keyword>
<name>A0A2W2BSH0_9HYPH</name>
<dbReference type="PANTHER" id="PTHR46208:SF1">
    <property type="entry name" value="MITOCHONDRIAL IMPORT RECEPTOR SUBUNIT TOM70"/>
    <property type="match status" value="1"/>
</dbReference>
<evidence type="ECO:0000256" key="7">
    <source>
        <dbReference type="ARBA" id="ARBA00038030"/>
    </source>
</evidence>
<protein>
    <submittedName>
        <fullName evidence="9">Uncharacterized protein</fullName>
    </submittedName>
</protein>
<dbReference type="EMBL" id="QKVK01000006">
    <property type="protein sequence ID" value="PZF76396.1"/>
    <property type="molecule type" value="Genomic_DNA"/>
</dbReference>
<reference evidence="10" key="1">
    <citation type="submission" date="2018-06" db="EMBL/GenBank/DDBJ databases">
        <title>Aestuariibacter litoralis strain KCTC 52945T.</title>
        <authorList>
            <person name="Li X."/>
            <person name="Salam N."/>
            <person name="Li J.-L."/>
            <person name="Chen Y.-M."/>
            <person name="Yang Z.-W."/>
            <person name="Zhang L.-Y."/>
            <person name="Han M.-X."/>
            <person name="Xiao M."/>
            <person name="Li W.-J."/>
        </authorList>
    </citation>
    <scope>NUCLEOTIDE SEQUENCE [LARGE SCALE GENOMIC DNA]</scope>
    <source>
        <strain evidence="10">KCTC 52945</strain>
    </source>
</reference>
<dbReference type="PANTHER" id="PTHR46208">
    <property type="entry name" value="MITOCHONDRIAL IMPORT RECEPTOR SUBUNIT TOM70"/>
    <property type="match status" value="1"/>
</dbReference>
<accession>A0A2W2BSH0</accession>